<dbReference type="InterPro" id="IPR025194">
    <property type="entry name" value="RodZ-like_C"/>
</dbReference>
<reference evidence="4 5" key="1">
    <citation type="submission" date="2020-09" db="EMBL/GenBank/DDBJ databases">
        <title>Sphingomonas sp., a new species isolated from pork steak.</title>
        <authorList>
            <person name="Heidler von Heilborn D."/>
        </authorList>
    </citation>
    <scope>NUCLEOTIDE SEQUENCE [LARGE SCALE GENOMIC DNA]</scope>
    <source>
        <strain evidence="5">S8-3T</strain>
    </source>
</reference>
<feature type="compositionally biased region" description="Polar residues" evidence="1">
    <location>
        <begin position="267"/>
        <end position="276"/>
    </location>
</feature>
<sequence length="316" mass="32907">MTDVEPGEEATLFPKTAGERLRDAREGQGLSLAEIASRTRIPIRQLEAIETSNFSALPSVTYSVGFAKAYARAVGLDEVAIAREVRGQNDEGVRRTEYEAYEISDPSRNPTGGVVIVTVALTALLILAAILWYGTTLFRGEESAPPASIVENTVAPVPAAEPTRVAPATGQVTLVATGEVWLRVYDATKKTLFENTMKPGDRYDVPADANGPMINIGRPDKLQILLNGSQLPPLGDGRVAIKDVGISAAVLNARVNGVSVPTPPVATPQSGTTPPATASRRRSEAGPVSPGAPTPAATLAPLVPPPAPAASPATAP</sequence>
<keyword evidence="2" id="KW-0812">Transmembrane</keyword>
<dbReference type="PANTHER" id="PTHR34475:SF1">
    <property type="entry name" value="CYTOSKELETON PROTEIN RODZ"/>
    <property type="match status" value="1"/>
</dbReference>
<dbReference type="EMBL" id="CP061038">
    <property type="protein sequence ID" value="QNQ09448.1"/>
    <property type="molecule type" value="Genomic_DNA"/>
</dbReference>
<organism evidence="4 5">
    <name type="scientific">Sphingomonas alpina</name>
    <dbReference type="NCBI Taxonomy" id="653931"/>
    <lineage>
        <taxon>Bacteria</taxon>
        <taxon>Pseudomonadati</taxon>
        <taxon>Pseudomonadota</taxon>
        <taxon>Alphaproteobacteria</taxon>
        <taxon>Sphingomonadales</taxon>
        <taxon>Sphingomonadaceae</taxon>
        <taxon>Sphingomonas</taxon>
    </lineage>
</organism>
<proteinExistence type="predicted"/>
<dbReference type="AlphaFoldDB" id="A0A7H0LIE5"/>
<dbReference type="Pfam" id="PF13413">
    <property type="entry name" value="HTH_25"/>
    <property type="match status" value="1"/>
</dbReference>
<evidence type="ECO:0000256" key="2">
    <source>
        <dbReference type="SAM" id="Phobius"/>
    </source>
</evidence>
<name>A0A7H0LIE5_9SPHN</name>
<evidence type="ECO:0000313" key="4">
    <source>
        <dbReference type="EMBL" id="QNQ09448.1"/>
    </source>
</evidence>
<evidence type="ECO:0000259" key="3">
    <source>
        <dbReference type="Pfam" id="PF13464"/>
    </source>
</evidence>
<dbReference type="Pfam" id="PF13464">
    <property type="entry name" value="RodZ_C"/>
    <property type="match status" value="1"/>
</dbReference>
<feature type="transmembrane region" description="Helical" evidence="2">
    <location>
        <begin position="114"/>
        <end position="134"/>
    </location>
</feature>
<dbReference type="Proteomes" id="UP000516148">
    <property type="component" value="Chromosome"/>
</dbReference>
<protein>
    <submittedName>
        <fullName evidence="4">Helix-turn-helix domain-containing protein</fullName>
    </submittedName>
</protein>
<dbReference type="PANTHER" id="PTHR34475">
    <property type="match status" value="1"/>
</dbReference>
<dbReference type="RefSeq" id="WP_187761760.1">
    <property type="nucleotide sequence ID" value="NZ_CP061038.1"/>
</dbReference>
<dbReference type="KEGG" id="spap:H3Z74_22845"/>
<accession>A0A7H0LIE5</accession>
<keyword evidence="2" id="KW-1133">Transmembrane helix</keyword>
<feature type="compositionally biased region" description="Pro residues" evidence="1">
    <location>
        <begin position="302"/>
        <end position="316"/>
    </location>
</feature>
<keyword evidence="2" id="KW-0472">Membrane</keyword>
<dbReference type="SUPFAM" id="SSF47413">
    <property type="entry name" value="lambda repressor-like DNA-binding domains"/>
    <property type="match status" value="1"/>
</dbReference>
<dbReference type="GO" id="GO:0003677">
    <property type="term" value="F:DNA binding"/>
    <property type="evidence" value="ECO:0007669"/>
    <property type="project" value="InterPro"/>
</dbReference>
<dbReference type="CDD" id="cd00093">
    <property type="entry name" value="HTH_XRE"/>
    <property type="match status" value="1"/>
</dbReference>
<evidence type="ECO:0000256" key="1">
    <source>
        <dbReference type="SAM" id="MobiDB-lite"/>
    </source>
</evidence>
<dbReference type="InterPro" id="IPR001387">
    <property type="entry name" value="Cro/C1-type_HTH"/>
</dbReference>
<feature type="domain" description="Cytoskeleton protein RodZ-like C-terminal" evidence="3">
    <location>
        <begin position="173"/>
        <end position="239"/>
    </location>
</feature>
<feature type="region of interest" description="Disordered" evidence="1">
    <location>
        <begin position="259"/>
        <end position="316"/>
    </location>
</feature>
<dbReference type="Gene3D" id="1.10.260.40">
    <property type="entry name" value="lambda repressor-like DNA-binding domains"/>
    <property type="match status" value="1"/>
</dbReference>
<dbReference type="InterPro" id="IPR050400">
    <property type="entry name" value="Bact_Cytoskel_RodZ"/>
</dbReference>
<evidence type="ECO:0000313" key="5">
    <source>
        <dbReference type="Proteomes" id="UP000516148"/>
    </source>
</evidence>
<keyword evidence="5" id="KW-1185">Reference proteome</keyword>
<gene>
    <name evidence="4" type="ORF">H3Z74_22845</name>
</gene>
<dbReference type="InterPro" id="IPR010982">
    <property type="entry name" value="Lambda_DNA-bd_dom_sf"/>
</dbReference>